<evidence type="ECO:0000256" key="6">
    <source>
        <dbReference type="ARBA" id="ARBA00023136"/>
    </source>
</evidence>
<comment type="similarity">
    <text evidence="2">Belongs to the UPF0324 family.</text>
</comment>
<dbReference type="RefSeq" id="WP_158034546.1">
    <property type="nucleotide sequence ID" value="NZ_ML708623.1"/>
</dbReference>
<name>A0A5J5KVE8_9MICC</name>
<proteinExistence type="inferred from homology"/>
<evidence type="ECO:0000256" key="3">
    <source>
        <dbReference type="ARBA" id="ARBA00022475"/>
    </source>
</evidence>
<keyword evidence="3" id="KW-1003">Cell membrane</keyword>
<reference evidence="8 9" key="1">
    <citation type="submission" date="2019-05" db="EMBL/GenBank/DDBJ databases">
        <title>Kocuria coralli sp. nov., a novel actinobacterium isolated from coral reef seawater.</title>
        <authorList>
            <person name="Li J."/>
        </authorList>
    </citation>
    <scope>NUCLEOTIDE SEQUENCE [LARGE SCALE GENOMIC DNA]</scope>
    <source>
        <strain evidence="8 9">SCSIO 13007</strain>
    </source>
</reference>
<dbReference type="PANTHER" id="PTHR30106:SF2">
    <property type="entry name" value="UPF0324 INNER MEMBRANE PROTEIN YEIH"/>
    <property type="match status" value="1"/>
</dbReference>
<organism evidence="8 9">
    <name type="scientific">Kocuria coralli</name>
    <dbReference type="NCBI Taxonomy" id="1461025"/>
    <lineage>
        <taxon>Bacteria</taxon>
        <taxon>Bacillati</taxon>
        <taxon>Actinomycetota</taxon>
        <taxon>Actinomycetes</taxon>
        <taxon>Micrococcales</taxon>
        <taxon>Micrococcaceae</taxon>
        <taxon>Kocuria</taxon>
    </lineage>
</organism>
<feature type="transmembrane region" description="Helical" evidence="7">
    <location>
        <begin position="21"/>
        <end position="43"/>
    </location>
</feature>
<evidence type="ECO:0000256" key="2">
    <source>
        <dbReference type="ARBA" id="ARBA00007977"/>
    </source>
</evidence>
<dbReference type="EMBL" id="SZWF01000018">
    <property type="protein sequence ID" value="KAA9393512.1"/>
    <property type="molecule type" value="Genomic_DNA"/>
</dbReference>
<keyword evidence="6 7" id="KW-0472">Membrane</keyword>
<dbReference type="PANTHER" id="PTHR30106">
    <property type="entry name" value="INNER MEMBRANE PROTEIN YEIH-RELATED"/>
    <property type="match status" value="1"/>
</dbReference>
<dbReference type="GO" id="GO:0005886">
    <property type="term" value="C:plasma membrane"/>
    <property type="evidence" value="ECO:0007669"/>
    <property type="project" value="UniProtKB-SubCell"/>
</dbReference>
<evidence type="ECO:0000256" key="5">
    <source>
        <dbReference type="ARBA" id="ARBA00022989"/>
    </source>
</evidence>
<comment type="caution">
    <text evidence="8">The sequence shown here is derived from an EMBL/GenBank/DDBJ whole genome shotgun (WGS) entry which is preliminary data.</text>
</comment>
<comment type="subcellular location">
    <subcellularLocation>
        <location evidence="1">Cell membrane</location>
        <topology evidence="1">Multi-pass membrane protein</topology>
    </subcellularLocation>
</comment>
<dbReference type="OrthoDB" id="9766798at2"/>
<feature type="transmembrane region" description="Helical" evidence="7">
    <location>
        <begin position="166"/>
        <end position="192"/>
    </location>
</feature>
<feature type="transmembrane region" description="Helical" evidence="7">
    <location>
        <begin position="104"/>
        <end position="122"/>
    </location>
</feature>
<feature type="transmembrane region" description="Helical" evidence="7">
    <location>
        <begin position="225"/>
        <end position="246"/>
    </location>
</feature>
<feature type="transmembrane region" description="Helical" evidence="7">
    <location>
        <begin position="134"/>
        <end position="154"/>
    </location>
</feature>
<keyword evidence="9" id="KW-1185">Reference proteome</keyword>
<keyword evidence="4 7" id="KW-0812">Transmembrane</keyword>
<feature type="transmembrane region" description="Helical" evidence="7">
    <location>
        <begin position="199"/>
        <end position="219"/>
    </location>
</feature>
<dbReference type="InterPro" id="IPR018383">
    <property type="entry name" value="UPF0324_pro"/>
</dbReference>
<gene>
    <name evidence="8" type="ORF">FCK90_12065</name>
</gene>
<feature type="transmembrane region" description="Helical" evidence="7">
    <location>
        <begin position="331"/>
        <end position="351"/>
    </location>
</feature>
<keyword evidence="5 7" id="KW-1133">Transmembrane helix</keyword>
<evidence type="ECO:0000313" key="9">
    <source>
        <dbReference type="Proteomes" id="UP000325957"/>
    </source>
</evidence>
<protein>
    <submittedName>
        <fullName evidence="8">Putative sulfate exporter family transporter</fullName>
    </submittedName>
</protein>
<dbReference type="Pfam" id="PF03601">
    <property type="entry name" value="Cons_hypoth698"/>
    <property type="match status" value="1"/>
</dbReference>
<evidence type="ECO:0000256" key="4">
    <source>
        <dbReference type="ARBA" id="ARBA00022692"/>
    </source>
</evidence>
<evidence type="ECO:0000256" key="7">
    <source>
        <dbReference type="SAM" id="Phobius"/>
    </source>
</evidence>
<dbReference type="AlphaFoldDB" id="A0A5J5KVE8"/>
<evidence type="ECO:0000313" key="8">
    <source>
        <dbReference type="EMBL" id="KAA9393512.1"/>
    </source>
</evidence>
<evidence type="ECO:0000256" key="1">
    <source>
        <dbReference type="ARBA" id="ARBA00004651"/>
    </source>
</evidence>
<dbReference type="Proteomes" id="UP000325957">
    <property type="component" value="Unassembled WGS sequence"/>
</dbReference>
<accession>A0A5J5KVE8</accession>
<sequence length="352" mass="35829">MLHVRPASPSLRKRLSGEAAPLVPGLGLCLAAAGLSCVLGLVFAGTSPLIIAVALGIATANIFRLPAATTSGIDFSARRLLRLGIVFLGLQLVLSDIAGLGAAMLFVIGGIVAAGLLGTVLMGRALRVPAHLTLLIACGFSICGAAAVAGVAGATRTDDGTDEDAVTAVALVVIFGTLMIPLMPFAASLLGLSDESAGMWAGGSIQEIAQVIAVGGAIGGGALTAAVVVKLARVLLLAPVVTIISIQRRRSLLELERSGQRSPDAKLPPIVPLFVLGFMAMVVLRSFVPLPEVILEFGSIAQTALLAAAMFALGCGVRIKNLLRVGFRPFALAALSTFLVTSIAYIGVVWVA</sequence>
<feature type="transmembrane region" description="Helical" evidence="7">
    <location>
        <begin position="49"/>
        <end position="68"/>
    </location>
</feature>
<feature type="transmembrane region" description="Helical" evidence="7">
    <location>
        <begin position="300"/>
        <end position="319"/>
    </location>
</feature>
<feature type="transmembrane region" description="Helical" evidence="7">
    <location>
        <begin position="267"/>
        <end position="288"/>
    </location>
</feature>